<evidence type="ECO:0000256" key="1">
    <source>
        <dbReference type="ARBA" id="ARBA00004202"/>
    </source>
</evidence>
<dbReference type="PANTHER" id="PTHR43297:SF2">
    <property type="entry name" value="DIPEPTIDE TRANSPORT ATP-BINDING PROTEIN DPPD"/>
    <property type="match status" value="1"/>
</dbReference>
<name>A0ABV5B101_9BACL</name>
<proteinExistence type="inferred from homology"/>
<dbReference type="PROSITE" id="PS50893">
    <property type="entry name" value="ABC_TRANSPORTER_2"/>
    <property type="match status" value="1"/>
</dbReference>
<dbReference type="Pfam" id="PF00005">
    <property type="entry name" value="ABC_tran"/>
    <property type="match status" value="1"/>
</dbReference>
<dbReference type="CDD" id="cd03257">
    <property type="entry name" value="ABC_NikE_OppD_transporters"/>
    <property type="match status" value="1"/>
</dbReference>
<keyword evidence="6 9" id="KW-0067">ATP-binding</keyword>
<dbReference type="PANTHER" id="PTHR43297">
    <property type="entry name" value="OLIGOPEPTIDE TRANSPORT ATP-BINDING PROTEIN APPD"/>
    <property type="match status" value="1"/>
</dbReference>
<comment type="caution">
    <text evidence="9">The sequence shown here is derived from an EMBL/GenBank/DDBJ whole genome shotgun (WGS) entry which is preliminary data.</text>
</comment>
<feature type="domain" description="ABC transporter" evidence="8">
    <location>
        <begin position="20"/>
        <end position="268"/>
    </location>
</feature>
<evidence type="ECO:0000256" key="2">
    <source>
        <dbReference type="ARBA" id="ARBA00005417"/>
    </source>
</evidence>
<evidence type="ECO:0000256" key="4">
    <source>
        <dbReference type="ARBA" id="ARBA00022475"/>
    </source>
</evidence>
<reference evidence="9 10" key="1">
    <citation type="submission" date="2024-09" db="EMBL/GenBank/DDBJ databases">
        <title>Paenibacillus zeirhizospherea sp. nov., isolated from surface of the maize (Zea mays) roots in a horticulture field, Hungary.</title>
        <authorList>
            <person name="Marton D."/>
            <person name="Farkas M."/>
            <person name="Bedics A."/>
            <person name="Toth E."/>
            <person name="Tancsics A."/>
            <person name="Boka K."/>
            <person name="Maroti G."/>
            <person name="Kriszt B."/>
            <person name="Cserhati M."/>
        </authorList>
    </citation>
    <scope>NUCLEOTIDE SEQUENCE [LARGE SCALE GENOMIC DNA]</scope>
    <source>
        <strain evidence="9 10">KCTC 33519</strain>
    </source>
</reference>
<accession>A0ABV5B101</accession>
<evidence type="ECO:0000313" key="9">
    <source>
        <dbReference type="EMBL" id="MFB5269824.1"/>
    </source>
</evidence>
<dbReference type="InterPro" id="IPR003593">
    <property type="entry name" value="AAA+_ATPase"/>
</dbReference>
<dbReference type="EMBL" id="JBHHMI010000041">
    <property type="protein sequence ID" value="MFB5269824.1"/>
    <property type="molecule type" value="Genomic_DNA"/>
</dbReference>
<evidence type="ECO:0000259" key="8">
    <source>
        <dbReference type="PROSITE" id="PS50893"/>
    </source>
</evidence>
<gene>
    <name evidence="9" type="ORF">ACE41H_24015</name>
</gene>
<evidence type="ECO:0000313" key="10">
    <source>
        <dbReference type="Proteomes" id="UP001580346"/>
    </source>
</evidence>
<dbReference type="InterPro" id="IPR027417">
    <property type="entry name" value="P-loop_NTPase"/>
</dbReference>
<comment type="similarity">
    <text evidence="2">Belongs to the ABC transporter superfamily.</text>
</comment>
<evidence type="ECO:0000256" key="6">
    <source>
        <dbReference type="ARBA" id="ARBA00022840"/>
    </source>
</evidence>
<evidence type="ECO:0000256" key="7">
    <source>
        <dbReference type="ARBA" id="ARBA00023136"/>
    </source>
</evidence>
<evidence type="ECO:0000256" key="3">
    <source>
        <dbReference type="ARBA" id="ARBA00022448"/>
    </source>
</evidence>
<dbReference type="InterPro" id="IPR003439">
    <property type="entry name" value="ABC_transporter-like_ATP-bd"/>
</dbReference>
<dbReference type="GO" id="GO:0005524">
    <property type="term" value="F:ATP binding"/>
    <property type="evidence" value="ECO:0007669"/>
    <property type="project" value="UniProtKB-KW"/>
</dbReference>
<dbReference type="RefSeq" id="WP_375358092.1">
    <property type="nucleotide sequence ID" value="NZ_JBHHMI010000041.1"/>
</dbReference>
<dbReference type="Gene3D" id="3.40.50.300">
    <property type="entry name" value="P-loop containing nucleotide triphosphate hydrolases"/>
    <property type="match status" value="1"/>
</dbReference>
<dbReference type="SMART" id="SM00382">
    <property type="entry name" value="AAA"/>
    <property type="match status" value="1"/>
</dbReference>
<keyword evidence="7" id="KW-0472">Membrane</keyword>
<dbReference type="InterPro" id="IPR050388">
    <property type="entry name" value="ABC_Ni/Peptide_Import"/>
</dbReference>
<comment type="subcellular location">
    <subcellularLocation>
        <location evidence="1">Cell membrane</location>
        <topology evidence="1">Peripheral membrane protein</topology>
    </subcellularLocation>
</comment>
<dbReference type="Proteomes" id="UP001580346">
    <property type="component" value="Unassembled WGS sequence"/>
</dbReference>
<sequence>MMRASADSIRDQAEAADALLRVDHLSVSYSANERPALHDVNLSVKPGEVVALVGESGSGKSTLLRAMIGLLGAGGRITAGNITLDGLSLTGLKGRGWETIRGRQIGMVFQDSGAYLNPIRKIESQYIEVIRSHLRLSKREAYQLALQHLQEIGLKDPERVMKAYPNQLSGGMKQRTAIAMAMTLQPKLLLADEPTSALDVLAQAKVLEQLGMLRDHQQTGMILVTHHMAIAATIADKVGIMKEGALLEWGSTAQVLQGPRDPYTRELLAAVPELKVAELHASHKLEKQLPEIPAGGKGENERA</sequence>
<dbReference type="SUPFAM" id="SSF52540">
    <property type="entry name" value="P-loop containing nucleoside triphosphate hydrolases"/>
    <property type="match status" value="1"/>
</dbReference>
<keyword evidence="4" id="KW-1003">Cell membrane</keyword>
<evidence type="ECO:0000256" key="5">
    <source>
        <dbReference type="ARBA" id="ARBA00022741"/>
    </source>
</evidence>
<keyword evidence="5" id="KW-0547">Nucleotide-binding</keyword>
<keyword evidence="3" id="KW-0813">Transport</keyword>
<protein>
    <submittedName>
        <fullName evidence="9">ABC transporter ATP-binding protein</fullName>
    </submittedName>
</protein>
<organism evidence="9 10">
    <name type="scientific">Paenibacillus enshidis</name>
    <dbReference type="NCBI Taxonomy" id="1458439"/>
    <lineage>
        <taxon>Bacteria</taxon>
        <taxon>Bacillati</taxon>
        <taxon>Bacillota</taxon>
        <taxon>Bacilli</taxon>
        <taxon>Bacillales</taxon>
        <taxon>Paenibacillaceae</taxon>
        <taxon>Paenibacillus</taxon>
    </lineage>
</organism>
<keyword evidence="10" id="KW-1185">Reference proteome</keyword>